<dbReference type="EMBL" id="KZ623432">
    <property type="protein sequence ID" value="PNS22864.1"/>
    <property type="molecule type" value="Genomic_DNA"/>
</dbReference>
<reference evidence="1" key="2">
    <citation type="submission" date="2017-07" db="EMBL/GenBank/DDBJ databases">
        <title>WGS assembly of Populus trichocarpa.</title>
        <authorList>
            <person name="Tuskan G."/>
            <person name="Difazio S."/>
            <person name="Jansson S."/>
            <person name="Bohlmann J."/>
            <person name="Grigoriev I."/>
            <person name="Hellsten U."/>
            <person name="Putnam N."/>
            <person name="Ralph S."/>
            <person name="Rombauts S."/>
            <person name="Salamov A."/>
            <person name="Schein J."/>
            <person name="Sterck L."/>
            <person name="Aerts A."/>
            <person name="Bhalerao R."/>
            <person name="Bhalerao R."/>
            <person name="Blaudez D."/>
            <person name="Boerjan W."/>
            <person name="Brun A."/>
            <person name="Brunner A."/>
            <person name="Busov V."/>
            <person name="Campbell M."/>
            <person name="Carlson J."/>
            <person name="Chalot M."/>
            <person name="Chapman J."/>
            <person name="Chen G."/>
            <person name="Cooper D."/>
            <person name="Coutinho P."/>
            <person name="Couturier J."/>
            <person name="Covert S."/>
            <person name="Cronk Q."/>
            <person name="Cunningham R."/>
            <person name="Davis J."/>
            <person name="Degroeve S."/>
            <person name="Dejardin A."/>
            <person name="Depamphilis C."/>
            <person name="Detter J."/>
            <person name="Dirks B."/>
            <person name="Dubchak I."/>
            <person name="Duplessis S."/>
            <person name="Ehlting J."/>
            <person name="Ellis B."/>
            <person name="Gendler K."/>
            <person name="Goodstein D."/>
            <person name="Gribskov M."/>
            <person name="Grimwood J."/>
            <person name="Groover A."/>
            <person name="Gunter L."/>
            <person name="Hamberger B."/>
            <person name="Heinze B."/>
            <person name="Helariutta Y."/>
            <person name="Henrissat B."/>
            <person name="Holligan D."/>
            <person name="Holt R."/>
            <person name="Huang W."/>
            <person name="Islam-Faridi N."/>
            <person name="Jones S."/>
            <person name="Jones-Rhoades M."/>
            <person name="Jorgensen R."/>
            <person name="Joshi C."/>
            <person name="Kangasjarvi J."/>
            <person name="Karlsson J."/>
            <person name="Kelleher C."/>
            <person name="Kirkpatrick R."/>
            <person name="Kirst M."/>
            <person name="Kohler A."/>
            <person name="Kalluri U."/>
            <person name="Larimer F."/>
            <person name="Leebens-Mack J."/>
            <person name="Leple J."/>
            <person name="Locascio P."/>
            <person name="Lou Y."/>
            <person name="Lucas S."/>
            <person name="Martin F."/>
            <person name="Montanini B."/>
            <person name="Napoli C."/>
            <person name="Nelson D."/>
            <person name="Nelson C."/>
            <person name="Nieminen K."/>
            <person name="Nilsson O."/>
            <person name="Pereda V."/>
            <person name="Peter G."/>
            <person name="Philippe R."/>
            <person name="Pilate G."/>
            <person name="Poliakov A."/>
            <person name="Razumovskaya J."/>
            <person name="Richardson P."/>
            <person name="Rinaldi C."/>
            <person name="Ritland K."/>
            <person name="Rouze P."/>
            <person name="Ryaboy D."/>
            <person name="Schmutz J."/>
            <person name="Schrader J."/>
            <person name="Segerman B."/>
            <person name="Shin H."/>
            <person name="Siddiqui A."/>
            <person name="Sterky F."/>
            <person name="Terry A."/>
            <person name="Tsai C."/>
            <person name="Uberbacher E."/>
            <person name="Unneberg P."/>
            <person name="Vahala J."/>
            <person name="Wall K."/>
            <person name="Wessler S."/>
            <person name="Yang G."/>
            <person name="Yin T."/>
            <person name="Douglas C."/>
            <person name="Marra M."/>
            <person name="Sandberg G."/>
            <person name="Van De Peer Y."/>
            <person name="Rokhsar D."/>
        </authorList>
    </citation>
    <scope>NUCLEOTIDE SEQUENCE</scope>
    <source>
        <strain evidence="1">Nisqually-1</strain>
    </source>
</reference>
<sequence length="116" mass="13009">MVLKTWIADAKEAIYEAEDLLIEIDNEARRIELVAGSQTGMYQVRNKARSLHLMKQQPSHERVPSTSLLGHNRVYGRDQSKEAIKKLLLSDDAEGESLQVIPIVGMPGIGKICLPW</sequence>
<name>A0A2K1R6F4_POPTR</name>
<reference evidence="1" key="1">
    <citation type="journal article" date="2006" name="Science">
        <title>The genome of black cottonwood, Populus trichocarpa (Torr. &amp; Gray).</title>
        <authorList>
            <person name="Tuskan G.A."/>
            <person name="Difazio S."/>
            <person name="Jansson S."/>
            <person name="Bohlmann J."/>
            <person name="Grigoriev I."/>
            <person name="Hellsten U."/>
            <person name="Putnam N."/>
            <person name="Ralph S."/>
            <person name="Rombauts S."/>
            <person name="Salamov A."/>
            <person name="Schein J."/>
            <person name="Sterck L."/>
            <person name="Aerts A."/>
            <person name="Bhalerao R.R."/>
            <person name="Bhalerao R.P."/>
            <person name="Blaudez D."/>
            <person name="Boerjan W."/>
            <person name="Brun A."/>
            <person name="Brunner A."/>
            <person name="Busov V."/>
            <person name="Campbell M."/>
            <person name="Carlson J."/>
            <person name="Chalot M."/>
            <person name="Chapman J."/>
            <person name="Chen G.L."/>
            <person name="Cooper D."/>
            <person name="Coutinho P.M."/>
            <person name="Couturier J."/>
            <person name="Covert S."/>
            <person name="Cronk Q."/>
            <person name="Cunningham R."/>
            <person name="Davis J."/>
            <person name="Degroeve S."/>
            <person name="Dejardin A."/>
            <person name="Depamphilis C."/>
            <person name="Detter J."/>
            <person name="Dirks B."/>
            <person name="Dubchak I."/>
            <person name="Duplessis S."/>
            <person name="Ehlting J."/>
            <person name="Ellis B."/>
            <person name="Gendler K."/>
            <person name="Goodstein D."/>
            <person name="Gribskov M."/>
            <person name="Grimwood J."/>
            <person name="Groover A."/>
            <person name="Gunter L."/>
            <person name="Hamberger B."/>
            <person name="Heinze B."/>
            <person name="Helariutta Y."/>
            <person name="Henrissat B."/>
            <person name="Holligan D."/>
            <person name="Holt R."/>
            <person name="Huang W."/>
            <person name="Islam-Faridi N."/>
            <person name="Jones S."/>
            <person name="Jones-Rhoades M."/>
            <person name="Jorgensen R."/>
            <person name="Joshi C."/>
            <person name="Kangasjarvi J."/>
            <person name="Karlsson J."/>
            <person name="Kelleher C."/>
            <person name="Kirkpatrick R."/>
            <person name="Kirst M."/>
            <person name="Kohler A."/>
            <person name="Kalluri U."/>
            <person name="Larimer F."/>
            <person name="Leebens-Mack J."/>
            <person name="Leple J.C."/>
            <person name="Locascio P."/>
            <person name="Lou Y."/>
            <person name="Lucas S."/>
            <person name="Martin F."/>
            <person name="Montanini B."/>
            <person name="Napoli C."/>
            <person name="Nelson D.R."/>
            <person name="Nelson C."/>
            <person name="Nieminen K."/>
            <person name="Nilsson O."/>
            <person name="Pereda V."/>
            <person name="Peter G."/>
            <person name="Philippe R."/>
            <person name="Pilate G."/>
            <person name="Poliakov A."/>
            <person name="Razumovskaya J."/>
            <person name="Richardson P."/>
            <person name="Rinaldi C."/>
            <person name="Ritland K."/>
            <person name="Rouze P."/>
            <person name="Ryaboy D."/>
            <person name="Schmutz J."/>
            <person name="Schrader J."/>
            <person name="Segerman B."/>
            <person name="Shin H."/>
            <person name="Siddiqui A."/>
            <person name="Sterky F."/>
            <person name="Terry A."/>
            <person name="Tsai C.J."/>
            <person name="Uberbacher E."/>
            <person name="Unneberg P."/>
            <person name="Vahala J."/>
            <person name="Wall K."/>
            <person name="Wessler S."/>
            <person name="Yang G."/>
            <person name="Yin T."/>
            <person name="Douglas C."/>
            <person name="Marra M."/>
            <person name="Sandberg G."/>
            <person name="Van de Peer Y."/>
            <person name="Rokhsar D."/>
        </authorList>
    </citation>
    <scope>NUCLEOTIDE SEQUENCE [LARGE SCALE GENOMIC DNA]</scope>
    <source>
        <strain evidence="1">Nisqually-1</strain>
    </source>
</reference>
<organism evidence="1">
    <name type="scientific">Populus trichocarpa</name>
    <name type="common">Western balsam poplar</name>
    <name type="synonym">Populus balsamifera subsp. trichocarpa</name>
    <dbReference type="NCBI Taxonomy" id="3694"/>
    <lineage>
        <taxon>Eukaryota</taxon>
        <taxon>Viridiplantae</taxon>
        <taxon>Streptophyta</taxon>
        <taxon>Embryophyta</taxon>
        <taxon>Tracheophyta</taxon>
        <taxon>Spermatophyta</taxon>
        <taxon>Magnoliopsida</taxon>
        <taxon>eudicotyledons</taxon>
        <taxon>Gunneridae</taxon>
        <taxon>Pentapetalae</taxon>
        <taxon>rosids</taxon>
        <taxon>fabids</taxon>
        <taxon>Malpighiales</taxon>
        <taxon>Salicaceae</taxon>
        <taxon>Saliceae</taxon>
        <taxon>Populus</taxon>
    </lineage>
</organism>
<evidence type="ECO:0000313" key="1">
    <source>
        <dbReference type="EMBL" id="PNS22864.1"/>
    </source>
</evidence>
<dbReference type="AlphaFoldDB" id="A0A2K1R6F4"/>
<evidence type="ECO:0008006" key="2">
    <source>
        <dbReference type="Google" id="ProtNLM"/>
    </source>
</evidence>
<dbReference type="InterPro" id="IPR027417">
    <property type="entry name" value="P-loop_NTPase"/>
</dbReference>
<proteinExistence type="predicted"/>
<dbReference type="SUPFAM" id="SSF52540">
    <property type="entry name" value="P-loop containing nucleoside triphosphate hydrolases"/>
    <property type="match status" value="1"/>
</dbReference>
<gene>
    <name evidence="1" type="ORF">POPTR_T108600</name>
</gene>
<protein>
    <recommendedName>
        <fullName evidence="2">Rx N-terminal domain-containing protein</fullName>
    </recommendedName>
</protein>
<dbReference type="InParanoid" id="A0A2K1R6F4"/>
<dbReference type="Gene3D" id="3.40.50.300">
    <property type="entry name" value="P-loop containing nucleotide triphosphate hydrolases"/>
    <property type="match status" value="1"/>
</dbReference>
<accession>A0A2K1R6F4</accession>